<organism evidence="2 3">
    <name type="scientific">Thalassiosira oceanica</name>
    <name type="common">Marine diatom</name>
    <dbReference type="NCBI Taxonomy" id="159749"/>
    <lineage>
        <taxon>Eukaryota</taxon>
        <taxon>Sar</taxon>
        <taxon>Stramenopiles</taxon>
        <taxon>Ochrophyta</taxon>
        <taxon>Bacillariophyta</taxon>
        <taxon>Coscinodiscophyceae</taxon>
        <taxon>Thalassiosirophycidae</taxon>
        <taxon>Thalassiosirales</taxon>
        <taxon>Thalassiosiraceae</taxon>
        <taxon>Thalassiosira</taxon>
    </lineage>
</organism>
<keyword evidence="3" id="KW-1185">Reference proteome</keyword>
<evidence type="ECO:0000313" key="3">
    <source>
        <dbReference type="Proteomes" id="UP000266841"/>
    </source>
</evidence>
<evidence type="ECO:0000256" key="1">
    <source>
        <dbReference type="SAM" id="MobiDB-lite"/>
    </source>
</evidence>
<dbReference type="OrthoDB" id="40803at2759"/>
<name>K0R8V7_THAOC</name>
<accession>K0R8V7</accession>
<comment type="caution">
    <text evidence="2">The sequence shown here is derived from an EMBL/GenBank/DDBJ whole genome shotgun (WGS) entry which is preliminary data.</text>
</comment>
<dbReference type="eggNOG" id="ENOG502SIHS">
    <property type="taxonomic scope" value="Eukaryota"/>
</dbReference>
<feature type="region of interest" description="Disordered" evidence="1">
    <location>
        <begin position="25"/>
        <end position="56"/>
    </location>
</feature>
<reference evidence="2 3" key="1">
    <citation type="journal article" date="2012" name="Genome Biol.">
        <title>Genome and low-iron response of an oceanic diatom adapted to chronic iron limitation.</title>
        <authorList>
            <person name="Lommer M."/>
            <person name="Specht M."/>
            <person name="Roy A.S."/>
            <person name="Kraemer L."/>
            <person name="Andreson R."/>
            <person name="Gutowska M.A."/>
            <person name="Wolf J."/>
            <person name="Bergner S.V."/>
            <person name="Schilhabel M.B."/>
            <person name="Klostermeier U.C."/>
            <person name="Beiko R.G."/>
            <person name="Rosenstiel P."/>
            <person name="Hippler M."/>
            <person name="Laroche J."/>
        </authorList>
    </citation>
    <scope>NUCLEOTIDE SEQUENCE [LARGE SCALE GENOMIC DNA]</scope>
    <source>
        <strain evidence="2 3">CCMP1005</strain>
    </source>
</reference>
<dbReference type="Proteomes" id="UP000266841">
    <property type="component" value="Unassembled WGS sequence"/>
</dbReference>
<dbReference type="EMBL" id="AGNL01048686">
    <property type="protein sequence ID" value="EJK45216.1"/>
    <property type="molecule type" value="Genomic_DNA"/>
</dbReference>
<evidence type="ECO:0000313" key="2">
    <source>
        <dbReference type="EMBL" id="EJK45216.1"/>
    </source>
</evidence>
<protein>
    <submittedName>
        <fullName evidence="2">Uncharacterized protein</fullName>
    </submittedName>
</protein>
<proteinExistence type="predicted"/>
<sequence>MEPSGVTFDDPEELHDLIYEVQDRPRYAQRIQRTRERSTRAAAHPSAPADSTDAPQNAGFSFRQVFLLMFLSAVVAVLVMKLNTMENTVEVRQATTIREAHHRLPKAKVQNGPKKQEKSEASKSTVWKTKRRKDDDTQQPKSTEERSAKVDAGTGETATDQADTHEHSYIGFHSPSLENMYGPNHYYKPKGVGFQHRPTGGNHPIYVMESAPSSSVDVYYSFDDDPETSPYTDLRLKMTDEERKIEQSEWSEMLEGIREKYGAWDFSDEYASKNKKPRPVVDWEGFEDYKRSTLGEISSGDFPKDSWQTDDTYVTNFISEAQALVKRVQTAIRDEYGLSEDQVKVSILPTTDDRAPQGGKNGSGEGIAWMYQSAFDALVKKLLNAMITNDHFFMVLGGHSAAAGHGNNFHQNYMGEFQHIMEPVFDRLGMVLVASNRAQGGMGTVQTALAGSGIYGEKDFMLWDSSMTEKNAQLQDVFMRQMILSGHRVPILFDLGGGKGSMDAVYQEGGAHVGGVTNGSINPAYKSVEGELPKYNAVCWTDRSDVTPPVQQNPGFGGQASWHPGNLTHQYTARKLSLLFLHAMNEALNRWKEAVETEGSPLGAKYWHLYEEEEKIRDAFKRADVDKTGCGEILNFASRVCRSPMRGAGEWTPRANLDRSSIRGIAKPAPNGYLPKHFLEEEEGVYVGKEPKIPSQRVPKGEVNVAAVARSLPKVERSRRVLGMRKLRYRSGHVILSSNSTAQLRHRRLDDSKVIPGEGWSVTLGKQGFCDGTLNSQCGRRKSEQCLMSDHNDGRGTMMGDGLSGWLVLQLKDITEGLFLARMEPWQQYYSNPQTDGWTEANNGRIADDKIRRRLKKPPPPLPDDFRFEVAIDGELQYSLNNTEFQAKGQTIGYNLWIACLWDDEEWAKSGKKQDVEFAMRIRGENSKRSSVMGISQVYFA</sequence>
<dbReference type="OMA" id="LWDSSMT"/>
<dbReference type="AlphaFoldDB" id="K0R8V7"/>
<feature type="compositionally biased region" description="Basic and acidic residues" evidence="1">
    <location>
        <begin position="132"/>
        <end position="149"/>
    </location>
</feature>
<feature type="region of interest" description="Disordered" evidence="1">
    <location>
        <begin position="96"/>
        <end position="166"/>
    </location>
</feature>
<gene>
    <name evidence="2" type="ORF">THAOC_36179</name>
</gene>